<evidence type="ECO:0000313" key="2">
    <source>
        <dbReference type="Proteomes" id="UP000651112"/>
    </source>
</evidence>
<dbReference type="Pfam" id="PF06291">
    <property type="entry name" value="Lambda_Bor"/>
    <property type="match status" value="1"/>
</dbReference>
<name>A0ABR7XN29_9SPHI</name>
<accession>A0ABR7XN29</accession>
<evidence type="ECO:0000313" key="1">
    <source>
        <dbReference type="EMBL" id="MBD1420567.1"/>
    </source>
</evidence>
<reference evidence="1 2" key="1">
    <citation type="submission" date="2020-08" db="EMBL/GenBank/DDBJ databases">
        <title>Sphingobacterium sp. DN00404 isolated from aquaculture water.</title>
        <authorList>
            <person name="Zhang M."/>
        </authorList>
    </citation>
    <scope>NUCLEOTIDE SEQUENCE [LARGE SCALE GENOMIC DNA]</scope>
    <source>
        <strain evidence="1 2">KCTC 42746</strain>
    </source>
</reference>
<dbReference type="RefSeq" id="WP_190312322.1">
    <property type="nucleotide sequence ID" value="NZ_JACNYL010000001.1"/>
</dbReference>
<sequence length="92" mass="10248">MKIELLYMLCLLGLIVSNKNTYPPIDQKKIILSHYAIYGLLPVSKTYTDAVVIGPESDCFKTGRTFTNGLLSAVTLSMYAPNEEFVISDELL</sequence>
<keyword evidence="2" id="KW-1185">Reference proteome</keyword>
<dbReference type="InterPro" id="IPR010438">
    <property type="entry name" value="Lambda_Bor"/>
</dbReference>
<dbReference type="EMBL" id="JACNYL010000001">
    <property type="protein sequence ID" value="MBD1420567.1"/>
    <property type="molecule type" value="Genomic_DNA"/>
</dbReference>
<comment type="caution">
    <text evidence="1">The sequence shown here is derived from an EMBL/GenBank/DDBJ whole genome shotgun (WGS) entry which is preliminary data.</text>
</comment>
<protein>
    <submittedName>
        <fullName evidence="1">Uncharacterized protein</fullName>
    </submittedName>
</protein>
<proteinExistence type="predicted"/>
<organism evidence="1 2">
    <name type="scientific">Sphingobacterium chuzhouense</name>
    <dbReference type="NCBI Taxonomy" id="1742264"/>
    <lineage>
        <taxon>Bacteria</taxon>
        <taxon>Pseudomonadati</taxon>
        <taxon>Bacteroidota</taxon>
        <taxon>Sphingobacteriia</taxon>
        <taxon>Sphingobacteriales</taxon>
        <taxon>Sphingobacteriaceae</taxon>
        <taxon>Sphingobacterium</taxon>
    </lineage>
</organism>
<gene>
    <name evidence="1" type="ORF">H8B21_03190</name>
</gene>
<dbReference type="Proteomes" id="UP000651112">
    <property type="component" value="Unassembled WGS sequence"/>
</dbReference>